<dbReference type="EMBL" id="CP112998">
    <property type="protein sequence ID" value="WAC11808.1"/>
    <property type="molecule type" value="Genomic_DNA"/>
</dbReference>
<evidence type="ECO:0000256" key="2">
    <source>
        <dbReference type="SAM" id="SignalP"/>
    </source>
</evidence>
<dbReference type="InterPro" id="IPR008969">
    <property type="entry name" value="CarboxyPept-like_regulatory"/>
</dbReference>
<evidence type="ECO:0000256" key="1">
    <source>
        <dbReference type="SAM" id="MobiDB-lite"/>
    </source>
</evidence>
<keyword evidence="3" id="KW-0645">Protease</keyword>
<keyword evidence="3" id="KW-0121">Carboxypeptidase</keyword>
<keyword evidence="2" id="KW-0732">Signal</keyword>
<evidence type="ECO:0000313" key="3">
    <source>
        <dbReference type="EMBL" id="WAC11808.1"/>
    </source>
</evidence>
<proteinExistence type="predicted"/>
<dbReference type="RefSeq" id="WP_244821721.1">
    <property type="nucleotide sequence ID" value="NZ_CP112998.1"/>
</dbReference>
<name>A0A9E8SKB5_9BACT</name>
<evidence type="ECO:0000313" key="4">
    <source>
        <dbReference type="Proteomes" id="UP001164653"/>
    </source>
</evidence>
<sequence>MRRISILFQWACILLVAAACTDTDGPSPDEPGAQEGYTTGKVTSTDGTPLSGVKVVVDNTMIYASYSIGSSDEKGNYKIQLPKVGTFMASAYMLRRYNGKEYEFDLHPDVYEEFSIDGAVRNFQWKLTGKRPVDAQGYYGVTIEVNKALMSAIYDSENIEFTLVPVGNLIDGSKGKTLKMKHGKPYTDDYGKLVDIPLGRYRMTAYYNGDAGKMPLKLRKHFSDDEYESEITIDFEPETMWGNNIAFISYTE</sequence>
<feature type="chain" id="PRO_5039315675" evidence="2">
    <location>
        <begin position="20"/>
        <end position="252"/>
    </location>
</feature>
<gene>
    <name evidence="3" type="ORF">ON006_29255</name>
</gene>
<dbReference type="SUPFAM" id="SSF49464">
    <property type="entry name" value="Carboxypeptidase regulatory domain-like"/>
    <property type="match status" value="1"/>
</dbReference>
<reference evidence="3" key="1">
    <citation type="submission" date="2022-11" db="EMBL/GenBank/DDBJ databases">
        <title>Dyadobacter pollutisoli sp. nov., isolated from plastic dumped soil.</title>
        <authorList>
            <person name="Kim J.M."/>
            <person name="Kim K.R."/>
            <person name="Lee J.K."/>
            <person name="Hao L."/>
            <person name="Jeon C.O."/>
        </authorList>
    </citation>
    <scope>NUCLEOTIDE SEQUENCE</scope>
    <source>
        <strain evidence="3">U1</strain>
    </source>
</reference>
<keyword evidence="3" id="KW-0378">Hydrolase</keyword>
<feature type="signal peptide" evidence="2">
    <location>
        <begin position="1"/>
        <end position="19"/>
    </location>
</feature>
<dbReference type="PROSITE" id="PS51257">
    <property type="entry name" value="PROKAR_LIPOPROTEIN"/>
    <property type="match status" value="1"/>
</dbReference>
<dbReference type="KEGG" id="dpf:ON006_29255"/>
<dbReference type="Proteomes" id="UP001164653">
    <property type="component" value="Chromosome"/>
</dbReference>
<feature type="region of interest" description="Disordered" evidence="1">
    <location>
        <begin position="24"/>
        <end position="44"/>
    </location>
</feature>
<dbReference type="AlphaFoldDB" id="A0A9E8SKB5"/>
<organism evidence="3 4">
    <name type="scientific">Dyadobacter pollutisoli</name>
    <dbReference type="NCBI Taxonomy" id="2910158"/>
    <lineage>
        <taxon>Bacteria</taxon>
        <taxon>Pseudomonadati</taxon>
        <taxon>Bacteroidota</taxon>
        <taxon>Cytophagia</taxon>
        <taxon>Cytophagales</taxon>
        <taxon>Spirosomataceae</taxon>
        <taxon>Dyadobacter</taxon>
    </lineage>
</organism>
<dbReference type="GO" id="GO:0004180">
    <property type="term" value="F:carboxypeptidase activity"/>
    <property type="evidence" value="ECO:0007669"/>
    <property type="project" value="UniProtKB-KW"/>
</dbReference>
<accession>A0A9E8SKB5</accession>
<protein>
    <submittedName>
        <fullName evidence="3">Carboxypeptidase-like regulatory domain-containing protein</fullName>
    </submittedName>
</protein>
<keyword evidence="4" id="KW-1185">Reference proteome</keyword>